<dbReference type="InterPro" id="IPR000209">
    <property type="entry name" value="Peptidase_S8/S53_dom"/>
</dbReference>
<keyword evidence="9 13" id="KW-0472">Membrane</keyword>
<evidence type="ECO:0000256" key="2">
    <source>
        <dbReference type="ARBA" id="ARBA00011073"/>
    </source>
</evidence>
<dbReference type="GO" id="GO:0006508">
    <property type="term" value="P:proteolysis"/>
    <property type="evidence" value="ECO:0007669"/>
    <property type="project" value="UniProtKB-KW"/>
</dbReference>
<evidence type="ECO:0000256" key="12">
    <source>
        <dbReference type="RuleBase" id="RU003355"/>
    </source>
</evidence>
<feature type="signal peptide" evidence="14">
    <location>
        <begin position="1"/>
        <end position="28"/>
    </location>
</feature>
<sequence>MRMGRTRRLTAVAGAVLVGVLGPGLAPAAAQQAPAGGLTAGVPPRWDGARINDNPNPGPGVGAEGWTLKPPTTQCVTSFKKATISEFPLGQPWLRLDEAHRWATGKGQTVAVIDTGVNDHQYIKVTKSGDYLGQTPGLGPGKRDCDGHGTEVAGIIAAHPDNTKVGFQGVAPDANIMSVRQSSSVIKRSKENQEATAGSPTTLAYAIKWAVSQGASVINISLASCLQVSPNMSFTSDQKQLQAAIHEAVENKVVIVAAAGNLQQQGQNCGTQNDNPDPNAPKWIESPAWFAEDVLSVAALAADSSNGEQVGQPASFSMWGPWVGVAAPGTKIISLDPGSTDGMANQTIEGGQTQSIQGTSFAAPYVAGLAALVKEKFPNLDAHQVIRRIEMTAQHPAAPGGRNNQVGYGMIDPVAALTAIVPGEPGSPQVASGQQIASDLGSPGDNGLPPMVIAMLGTAAGVALLLITLFVVHAVNTSKRRQAVQPSRLRI</sequence>
<dbReference type="InterPro" id="IPR023828">
    <property type="entry name" value="Peptidase_S8_Ser-AS"/>
</dbReference>
<evidence type="ECO:0000259" key="15">
    <source>
        <dbReference type="Pfam" id="PF00082"/>
    </source>
</evidence>
<dbReference type="Proteomes" id="UP000019225">
    <property type="component" value="Chromosome"/>
</dbReference>
<feature type="active site" description="Charge relay system" evidence="10 11">
    <location>
        <position position="148"/>
    </location>
</feature>
<accession>W5WL16</accession>
<keyword evidence="14" id="KW-0732">Signal</keyword>
<dbReference type="PROSITE" id="PS00137">
    <property type="entry name" value="SUBTILASE_HIS"/>
    <property type="match status" value="1"/>
</dbReference>
<feature type="chain" id="PRO_5004875263" description="Peptidase S8/S53 domain-containing protein" evidence="14">
    <location>
        <begin position="29"/>
        <end position="491"/>
    </location>
</feature>
<dbReference type="PRINTS" id="PR00723">
    <property type="entry name" value="SUBTILISIN"/>
</dbReference>
<evidence type="ECO:0000256" key="13">
    <source>
        <dbReference type="SAM" id="Phobius"/>
    </source>
</evidence>
<evidence type="ECO:0000313" key="17">
    <source>
        <dbReference type="Proteomes" id="UP000019225"/>
    </source>
</evidence>
<name>W5WL16_9PSEU</name>
<evidence type="ECO:0000256" key="1">
    <source>
        <dbReference type="ARBA" id="ARBA00004162"/>
    </source>
</evidence>
<keyword evidence="8 13" id="KW-1133">Transmembrane helix</keyword>
<gene>
    <name evidence="16" type="ORF">KALB_8185</name>
</gene>
<evidence type="ECO:0000256" key="14">
    <source>
        <dbReference type="SAM" id="SignalP"/>
    </source>
</evidence>
<evidence type="ECO:0000256" key="8">
    <source>
        <dbReference type="ARBA" id="ARBA00022989"/>
    </source>
</evidence>
<dbReference type="KEGG" id="kal:KALB_8185"/>
<dbReference type="MEROPS" id="S08.131"/>
<keyword evidence="3" id="KW-1003">Cell membrane</keyword>
<evidence type="ECO:0000313" key="16">
    <source>
        <dbReference type="EMBL" id="AHI01543.1"/>
    </source>
</evidence>
<evidence type="ECO:0000256" key="6">
    <source>
        <dbReference type="ARBA" id="ARBA00022801"/>
    </source>
</evidence>
<dbReference type="PANTHER" id="PTHR43806:SF11">
    <property type="entry name" value="CEREVISIN-RELATED"/>
    <property type="match status" value="1"/>
</dbReference>
<dbReference type="EMBL" id="CP007155">
    <property type="protein sequence ID" value="AHI01543.1"/>
    <property type="molecule type" value="Genomic_DNA"/>
</dbReference>
<dbReference type="PATRIC" id="fig|1449976.3.peg.8225"/>
<dbReference type="Pfam" id="PF00082">
    <property type="entry name" value="Peptidase_S8"/>
    <property type="match status" value="1"/>
</dbReference>
<organism evidence="16 17">
    <name type="scientific">Kutzneria albida DSM 43870</name>
    <dbReference type="NCBI Taxonomy" id="1449976"/>
    <lineage>
        <taxon>Bacteria</taxon>
        <taxon>Bacillati</taxon>
        <taxon>Actinomycetota</taxon>
        <taxon>Actinomycetes</taxon>
        <taxon>Pseudonocardiales</taxon>
        <taxon>Pseudonocardiaceae</taxon>
        <taxon>Kutzneria</taxon>
    </lineage>
</organism>
<dbReference type="InterPro" id="IPR023827">
    <property type="entry name" value="Peptidase_S8_Asp-AS"/>
</dbReference>
<dbReference type="Gene3D" id="3.40.50.200">
    <property type="entry name" value="Peptidase S8/S53 domain"/>
    <property type="match status" value="1"/>
</dbReference>
<dbReference type="PROSITE" id="PS51892">
    <property type="entry name" value="SUBTILASE"/>
    <property type="match status" value="1"/>
</dbReference>
<evidence type="ECO:0000256" key="5">
    <source>
        <dbReference type="ARBA" id="ARBA00022692"/>
    </source>
</evidence>
<keyword evidence="6 11" id="KW-0378">Hydrolase</keyword>
<keyword evidence="17" id="KW-1185">Reference proteome</keyword>
<dbReference type="STRING" id="1449976.KALB_8185"/>
<feature type="domain" description="Peptidase S8/S53" evidence="15">
    <location>
        <begin position="105"/>
        <end position="409"/>
    </location>
</feature>
<evidence type="ECO:0000256" key="11">
    <source>
        <dbReference type="PROSITE-ProRule" id="PRU01240"/>
    </source>
</evidence>
<dbReference type="InterPro" id="IPR022398">
    <property type="entry name" value="Peptidase_S8_His-AS"/>
</dbReference>
<keyword evidence="5 13" id="KW-0812">Transmembrane</keyword>
<evidence type="ECO:0000256" key="4">
    <source>
        <dbReference type="ARBA" id="ARBA00022670"/>
    </source>
</evidence>
<evidence type="ECO:0000256" key="3">
    <source>
        <dbReference type="ARBA" id="ARBA00022475"/>
    </source>
</evidence>
<proteinExistence type="inferred from homology"/>
<keyword evidence="4 11" id="KW-0645">Protease</keyword>
<reference evidence="16 17" key="1">
    <citation type="journal article" date="2014" name="BMC Genomics">
        <title>Complete genome sequence of producer of the glycopeptide antibiotic Aculeximycin Kutzneria albida DSM 43870T, a representative of minor genus of Pseudonocardiaceae.</title>
        <authorList>
            <person name="Rebets Y."/>
            <person name="Tokovenko B."/>
            <person name="Lushchyk I."/>
            <person name="Ruckert C."/>
            <person name="Zaburannyi N."/>
            <person name="Bechthold A."/>
            <person name="Kalinowski J."/>
            <person name="Luzhetskyy A."/>
        </authorList>
    </citation>
    <scope>NUCLEOTIDE SEQUENCE [LARGE SCALE GENOMIC DNA]</scope>
    <source>
        <strain evidence="16">DSM 43870</strain>
    </source>
</reference>
<dbReference type="InterPro" id="IPR023834">
    <property type="entry name" value="T7SS_pept_S8A_mycosin"/>
</dbReference>
<dbReference type="NCBIfam" id="TIGR03921">
    <property type="entry name" value="T7SS_mycosin"/>
    <property type="match status" value="1"/>
</dbReference>
<dbReference type="InterPro" id="IPR050131">
    <property type="entry name" value="Peptidase_S8_subtilisin-like"/>
</dbReference>
<dbReference type="InterPro" id="IPR015500">
    <property type="entry name" value="Peptidase_S8_subtilisin-rel"/>
</dbReference>
<feature type="transmembrane region" description="Helical" evidence="13">
    <location>
        <begin position="451"/>
        <end position="472"/>
    </location>
</feature>
<evidence type="ECO:0000256" key="10">
    <source>
        <dbReference type="PIRSR" id="PIRSR615500-1"/>
    </source>
</evidence>
<dbReference type="HOGENOM" id="CLU_011263_13_1_11"/>
<dbReference type="GO" id="GO:0005886">
    <property type="term" value="C:plasma membrane"/>
    <property type="evidence" value="ECO:0007669"/>
    <property type="project" value="UniProtKB-SubCell"/>
</dbReference>
<evidence type="ECO:0000256" key="9">
    <source>
        <dbReference type="ARBA" id="ARBA00023136"/>
    </source>
</evidence>
<comment type="similarity">
    <text evidence="2 11 12">Belongs to the peptidase S8 family.</text>
</comment>
<evidence type="ECO:0000256" key="7">
    <source>
        <dbReference type="ARBA" id="ARBA00022825"/>
    </source>
</evidence>
<dbReference type="eggNOG" id="COG1404">
    <property type="taxonomic scope" value="Bacteria"/>
</dbReference>
<dbReference type="InterPro" id="IPR036852">
    <property type="entry name" value="Peptidase_S8/S53_dom_sf"/>
</dbReference>
<protein>
    <recommendedName>
        <fullName evidence="15">Peptidase S8/S53 domain-containing protein</fullName>
    </recommendedName>
</protein>
<keyword evidence="7 11" id="KW-0720">Serine protease</keyword>
<dbReference type="OrthoDB" id="9798386at2"/>
<dbReference type="PROSITE" id="PS00136">
    <property type="entry name" value="SUBTILASE_ASP"/>
    <property type="match status" value="1"/>
</dbReference>
<dbReference type="GO" id="GO:0004252">
    <property type="term" value="F:serine-type endopeptidase activity"/>
    <property type="evidence" value="ECO:0007669"/>
    <property type="project" value="UniProtKB-UniRule"/>
</dbReference>
<dbReference type="PROSITE" id="PS00138">
    <property type="entry name" value="SUBTILASE_SER"/>
    <property type="match status" value="1"/>
</dbReference>
<feature type="active site" description="Charge relay system" evidence="10 11">
    <location>
        <position position="114"/>
    </location>
</feature>
<comment type="subcellular location">
    <subcellularLocation>
        <location evidence="1">Cell membrane</location>
        <topology evidence="1">Single-pass membrane protein</topology>
    </subcellularLocation>
</comment>
<dbReference type="SUPFAM" id="SSF52743">
    <property type="entry name" value="Subtilisin-like"/>
    <property type="match status" value="1"/>
</dbReference>
<dbReference type="AlphaFoldDB" id="W5WL16"/>
<feature type="active site" description="Charge relay system" evidence="10 11">
    <location>
        <position position="360"/>
    </location>
</feature>
<dbReference type="PANTHER" id="PTHR43806">
    <property type="entry name" value="PEPTIDASE S8"/>
    <property type="match status" value="1"/>
</dbReference>